<feature type="transmembrane region" description="Helical" evidence="6">
    <location>
        <begin position="95"/>
        <end position="118"/>
    </location>
</feature>
<feature type="transmembrane region" description="Helical" evidence="6">
    <location>
        <begin position="60"/>
        <end position="83"/>
    </location>
</feature>
<feature type="transmembrane region" description="Helical" evidence="6">
    <location>
        <begin position="298"/>
        <end position="321"/>
    </location>
</feature>
<dbReference type="Proteomes" id="UP000182409">
    <property type="component" value="Unassembled WGS sequence"/>
</dbReference>
<dbReference type="Pfam" id="PF01943">
    <property type="entry name" value="Polysacc_synt"/>
    <property type="match status" value="1"/>
</dbReference>
<name>A0A1H4IZJ4_9BACT</name>
<evidence type="ECO:0000256" key="1">
    <source>
        <dbReference type="ARBA" id="ARBA00004651"/>
    </source>
</evidence>
<dbReference type="InterPro" id="IPR050833">
    <property type="entry name" value="Poly_Biosynth_Transport"/>
</dbReference>
<dbReference type="InterPro" id="IPR002797">
    <property type="entry name" value="Polysacc_synth"/>
</dbReference>
<keyword evidence="3 6" id="KW-0812">Transmembrane</keyword>
<feature type="transmembrane region" description="Helical" evidence="6">
    <location>
        <begin position="186"/>
        <end position="207"/>
    </location>
</feature>
<dbReference type="OrthoDB" id="256428at2"/>
<feature type="transmembrane region" description="Helical" evidence="6">
    <location>
        <begin position="367"/>
        <end position="387"/>
    </location>
</feature>
<accession>A0A1H4IZJ4</accession>
<keyword evidence="5 6" id="KW-0472">Membrane</keyword>
<sequence length="436" mass="46993">MKAVEEGLGPVQSRPRLRRAEALRNSAWGLVDQAIVSLGNFCTTLLLIRTLPPDEFGVYALILNAAIFLNTMQQSVIGYPLCVRGAQSNTRHFRDLVASAMGATGALSLLNSLILFGVCVGMERPALAVPLALAVLLWQLQDTLRGAFQSQLRQREAVPGDSISYLGQAAVIGMLCRAHHVSVPLAWSVVGGTSLLGLLVQLWQLRLQRPSVASMTTMFRDCWSLGRWAVPARIMGFFTLQAFPWAIALRHGTSQVATYQALFQIIALANPVLLSMGSLITASFARTRGDSPREGYRYILLTAVFTGAYLLLVGTAGPQVLSLLYGSHGRYVAFGSELRTLAMAWSFEVVALISTSVLGGMERARGLFWVQSSGFMAAGLIALPMVYRQGLAAAAVGLLLVNVTRAVCGVALALYALRYSWSVKQTFVPGAEEQAG</sequence>
<evidence type="ECO:0000256" key="6">
    <source>
        <dbReference type="SAM" id="Phobius"/>
    </source>
</evidence>
<keyword evidence="2" id="KW-1003">Cell membrane</keyword>
<dbReference type="PANTHER" id="PTHR30250:SF31">
    <property type="entry name" value="INNER MEMBRANE PROTEIN YGHQ"/>
    <property type="match status" value="1"/>
</dbReference>
<evidence type="ECO:0000256" key="3">
    <source>
        <dbReference type="ARBA" id="ARBA00022692"/>
    </source>
</evidence>
<evidence type="ECO:0000256" key="5">
    <source>
        <dbReference type="ARBA" id="ARBA00023136"/>
    </source>
</evidence>
<evidence type="ECO:0000313" key="7">
    <source>
        <dbReference type="EMBL" id="SEB39235.1"/>
    </source>
</evidence>
<feature type="transmembrane region" description="Helical" evidence="6">
    <location>
        <begin position="228"/>
        <end position="249"/>
    </location>
</feature>
<dbReference type="PANTHER" id="PTHR30250">
    <property type="entry name" value="PST FAMILY PREDICTED COLANIC ACID TRANSPORTER"/>
    <property type="match status" value="1"/>
</dbReference>
<protein>
    <submittedName>
        <fullName evidence="7">Membrane protein involved in the export of O-antigen and teichoic acid</fullName>
    </submittedName>
</protein>
<feature type="transmembrane region" description="Helical" evidence="6">
    <location>
        <begin position="341"/>
        <end position="360"/>
    </location>
</feature>
<feature type="transmembrane region" description="Helical" evidence="6">
    <location>
        <begin position="261"/>
        <end position="286"/>
    </location>
</feature>
<dbReference type="GO" id="GO:0005886">
    <property type="term" value="C:plasma membrane"/>
    <property type="evidence" value="ECO:0007669"/>
    <property type="project" value="UniProtKB-SubCell"/>
</dbReference>
<dbReference type="EMBL" id="FNSD01000001">
    <property type="protein sequence ID" value="SEB39235.1"/>
    <property type="molecule type" value="Genomic_DNA"/>
</dbReference>
<feature type="transmembrane region" description="Helical" evidence="6">
    <location>
        <begin position="27"/>
        <end position="48"/>
    </location>
</feature>
<dbReference type="RefSeq" id="WP_074651956.1">
    <property type="nucleotide sequence ID" value="NZ_FNSD01000001.1"/>
</dbReference>
<organism evidence="7 8">
    <name type="scientific">Terriglobus roseus</name>
    <dbReference type="NCBI Taxonomy" id="392734"/>
    <lineage>
        <taxon>Bacteria</taxon>
        <taxon>Pseudomonadati</taxon>
        <taxon>Acidobacteriota</taxon>
        <taxon>Terriglobia</taxon>
        <taxon>Terriglobales</taxon>
        <taxon>Acidobacteriaceae</taxon>
        <taxon>Terriglobus</taxon>
    </lineage>
</organism>
<gene>
    <name evidence="7" type="ORF">SAMN05443244_0219</name>
</gene>
<evidence type="ECO:0000256" key="4">
    <source>
        <dbReference type="ARBA" id="ARBA00022989"/>
    </source>
</evidence>
<proteinExistence type="predicted"/>
<evidence type="ECO:0000313" key="8">
    <source>
        <dbReference type="Proteomes" id="UP000182409"/>
    </source>
</evidence>
<dbReference type="AlphaFoldDB" id="A0A1H4IZJ4"/>
<feature type="transmembrane region" description="Helical" evidence="6">
    <location>
        <begin position="393"/>
        <end position="417"/>
    </location>
</feature>
<evidence type="ECO:0000256" key="2">
    <source>
        <dbReference type="ARBA" id="ARBA00022475"/>
    </source>
</evidence>
<keyword evidence="4 6" id="KW-1133">Transmembrane helix</keyword>
<comment type="subcellular location">
    <subcellularLocation>
        <location evidence="1">Cell membrane</location>
        <topology evidence="1">Multi-pass membrane protein</topology>
    </subcellularLocation>
</comment>
<reference evidence="7 8" key="1">
    <citation type="submission" date="2016-10" db="EMBL/GenBank/DDBJ databases">
        <authorList>
            <person name="de Groot N.N."/>
        </authorList>
    </citation>
    <scope>NUCLEOTIDE SEQUENCE [LARGE SCALE GENOMIC DNA]</scope>
    <source>
        <strain evidence="7 8">AB35.6</strain>
    </source>
</reference>